<evidence type="ECO:0000256" key="8">
    <source>
        <dbReference type="ARBA" id="ARBA00038152"/>
    </source>
</evidence>
<dbReference type="GO" id="GO:0005886">
    <property type="term" value="C:plasma membrane"/>
    <property type="evidence" value="ECO:0007669"/>
    <property type="project" value="UniProtKB-SubCell"/>
</dbReference>
<keyword evidence="5 9" id="KW-0812">Transmembrane</keyword>
<keyword evidence="2" id="KW-1003">Cell membrane</keyword>
<comment type="subcellular location">
    <subcellularLocation>
        <location evidence="1">Cell membrane</location>
        <topology evidence="1">Multi-pass membrane protein</topology>
    </subcellularLocation>
</comment>
<evidence type="ECO:0000256" key="4">
    <source>
        <dbReference type="ARBA" id="ARBA00022679"/>
    </source>
</evidence>
<dbReference type="InterPro" id="IPR029044">
    <property type="entry name" value="Nucleotide-diphossugar_trans"/>
</dbReference>
<evidence type="ECO:0000256" key="7">
    <source>
        <dbReference type="ARBA" id="ARBA00023136"/>
    </source>
</evidence>
<gene>
    <name evidence="11" type="ORF">H735_26840</name>
</gene>
<proteinExistence type="inferred from homology"/>
<sequence length="346" mass="38903">MSTFNIHAATFSKVSQHTEPKTVLSVVVPFFNEQEVLPEFHRRLAAVLDEMPERCEIVYVDDGSKDDSLMIAQNFSQSSSDVRCIALSRNFGKESAMSAGLEHCQGEAVIVIDADLQDPPELIPQMVSKWREGYDVVNMQRSERHGETWFKRFSAACFYKVLNSMAKLDVPENVGDFRLLSAKVVKHINALPERNRYMKGIFSWPGFKQVTVQFERDARFCGETKWNYLKLIGLAMDGITSFSIRPLRLATLAGALVAFSAFIYGAFIVMKTVVFGEPVTGYPSMMVVQLALGGVQLLSIGLLGEYIGRIFVETKQRPLYLVQSVYEQPAKHQSIQTMKFKLGETA</sequence>
<protein>
    <submittedName>
        <fullName evidence="11">Glycosyl transferase family 2</fullName>
    </submittedName>
</protein>
<name>A0A0C1YVG0_9VIBR</name>
<dbReference type="Pfam" id="PF00535">
    <property type="entry name" value="Glycos_transf_2"/>
    <property type="match status" value="1"/>
</dbReference>
<dbReference type="AlphaFoldDB" id="A0A0C1YVG0"/>
<dbReference type="GO" id="GO:0016757">
    <property type="term" value="F:glycosyltransferase activity"/>
    <property type="evidence" value="ECO:0007669"/>
    <property type="project" value="UniProtKB-KW"/>
</dbReference>
<dbReference type="InterPro" id="IPR050256">
    <property type="entry name" value="Glycosyltransferase_2"/>
</dbReference>
<comment type="similarity">
    <text evidence="8">Belongs to the glycosyltransferase 2 family. GtrB subfamily.</text>
</comment>
<evidence type="ECO:0000256" key="1">
    <source>
        <dbReference type="ARBA" id="ARBA00004651"/>
    </source>
</evidence>
<dbReference type="Gene3D" id="3.90.550.10">
    <property type="entry name" value="Spore Coat Polysaccharide Biosynthesis Protein SpsA, Chain A"/>
    <property type="match status" value="1"/>
</dbReference>
<dbReference type="FunFam" id="3.90.550.10:FF:000079">
    <property type="entry name" value="Probable glycosyl transferase"/>
    <property type="match status" value="1"/>
</dbReference>
<keyword evidence="3" id="KW-0328">Glycosyltransferase</keyword>
<evidence type="ECO:0000256" key="6">
    <source>
        <dbReference type="ARBA" id="ARBA00022989"/>
    </source>
</evidence>
<keyword evidence="7 9" id="KW-0472">Membrane</keyword>
<dbReference type="PANTHER" id="PTHR48090:SF1">
    <property type="entry name" value="PROPHAGE BACTOPRENOL GLUCOSYL TRANSFERASE HOMOLOG"/>
    <property type="match status" value="1"/>
</dbReference>
<evidence type="ECO:0000313" key="11">
    <source>
        <dbReference type="EMBL" id="KIF48044.1"/>
    </source>
</evidence>
<accession>A0A0C1YVG0</accession>
<evidence type="ECO:0000256" key="9">
    <source>
        <dbReference type="SAM" id="Phobius"/>
    </source>
</evidence>
<dbReference type="SUPFAM" id="SSF53448">
    <property type="entry name" value="Nucleotide-diphospho-sugar transferases"/>
    <property type="match status" value="1"/>
</dbReference>
<dbReference type="EMBL" id="JPRD01000059">
    <property type="protein sequence ID" value="KIF48044.1"/>
    <property type="molecule type" value="Genomic_DNA"/>
</dbReference>
<feature type="transmembrane region" description="Helical" evidence="9">
    <location>
        <begin position="249"/>
        <end position="270"/>
    </location>
</feature>
<dbReference type="PATRIC" id="fig|1229493.5.peg.4942"/>
<evidence type="ECO:0000256" key="3">
    <source>
        <dbReference type="ARBA" id="ARBA00022676"/>
    </source>
</evidence>
<dbReference type="CDD" id="cd04187">
    <property type="entry name" value="DPM1_like_bac"/>
    <property type="match status" value="1"/>
</dbReference>
<evidence type="ECO:0000256" key="2">
    <source>
        <dbReference type="ARBA" id="ARBA00022475"/>
    </source>
</evidence>
<dbReference type="Proteomes" id="UP000031586">
    <property type="component" value="Unassembled WGS sequence"/>
</dbReference>
<comment type="caution">
    <text evidence="11">The sequence shown here is derived from an EMBL/GenBank/DDBJ whole genome shotgun (WGS) entry which is preliminary data.</text>
</comment>
<keyword evidence="4 11" id="KW-0808">Transferase</keyword>
<feature type="transmembrane region" description="Helical" evidence="9">
    <location>
        <begin position="282"/>
        <end position="307"/>
    </location>
</feature>
<dbReference type="PANTHER" id="PTHR48090">
    <property type="entry name" value="UNDECAPRENYL-PHOSPHATE 4-DEOXY-4-FORMAMIDO-L-ARABINOSE TRANSFERASE-RELATED"/>
    <property type="match status" value="1"/>
</dbReference>
<evidence type="ECO:0000259" key="10">
    <source>
        <dbReference type="Pfam" id="PF00535"/>
    </source>
</evidence>
<evidence type="ECO:0000256" key="5">
    <source>
        <dbReference type="ARBA" id="ARBA00022692"/>
    </source>
</evidence>
<dbReference type="RefSeq" id="WP_020197904.1">
    <property type="nucleotide sequence ID" value="NZ_BAOH01000153.1"/>
</dbReference>
<dbReference type="InterPro" id="IPR001173">
    <property type="entry name" value="Glyco_trans_2-like"/>
</dbReference>
<evidence type="ECO:0000313" key="12">
    <source>
        <dbReference type="Proteomes" id="UP000031586"/>
    </source>
</evidence>
<feature type="domain" description="Glycosyltransferase 2-like" evidence="10">
    <location>
        <begin position="25"/>
        <end position="187"/>
    </location>
</feature>
<organism evidence="11 12">
    <name type="scientific">Vibrio owensii CAIM 1854 = LMG 25443</name>
    <dbReference type="NCBI Taxonomy" id="1229493"/>
    <lineage>
        <taxon>Bacteria</taxon>
        <taxon>Pseudomonadati</taxon>
        <taxon>Pseudomonadota</taxon>
        <taxon>Gammaproteobacteria</taxon>
        <taxon>Vibrionales</taxon>
        <taxon>Vibrionaceae</taxon>
        <taxon>Vibrio</taxon>
    </lineage>
</organism>
<reference evidence="11 12" key="1">
    <citation type="submission" date="2014-07" db="EMBL/GenBank/DDBJ databases">
        <title>Unique and conserved regions in Vibrio harveyi and related species in comparison with the shrimp pathogen Vibrio harveyi CAIM 1792.</title>
        <authorList>
            <person name="Espinoza-Valles I."/>
            <person name="Vora G."/>
            <person name="Leekitcharoenphon P."/>
            <person name="Ussery D."/>
            <person name="Hoj L."/>
            <person name="Gomez-Gil B."/>
        </authorList>
    </citation>
    <scope>NUCLEOTIDE SEQUENCE [LARGE SCALE GENOMIC DNA]</scope>
    <source>
        <strain evidence="12">CAIM 1854 / LMG 25443</strain>
    </source>
</reference>
<keyword evidence="6 9" id="KW-1133">Transmembrane helix</keyword>